<keyword evidence="2" id="KW-1185">Reference proteome</keyword>
<dbReference type="EMBL" id="JMTM01000065">
    <property type="protein sequence ID" value="OAZ03176.1"/>
    <property type="molecule type" value="Genomic_DNA"/>
</dbReference>
<name>A0A199XPK0_9FLAO</name>
<comment type="caution">
    <text evidence="1">The sequence shown here is derived from an EMBL/GenBank/DDBJ whole genome shotgun (WGS) entry which is preliminary data.</text>
</comment>
<evidence type="ECO:0000313" key="1">
    <source>
        <dbReference type="EMBL" id="OAZ03176.1"/>
    </source>
</evidence>
<gene>
    <name evidence="1" type="ORF">FLB_24220</name>
</gene>
<evidence type="ECO:0000313" key="2">
    <source>
        <dbReference type="Proteomes" id="UP000093807"/>
    </source>
</evidence>
<protein>
    <submittedName>
        <fullName evidence="1">Surface antigen</fullName>
    </submittedName>
</protein>
<dbReference type="Gene3D" id="2.40.160.50">
    <property type="entry name" value="membrane protein fhac: a member of the omp85/tpsb transporter family"/>
    <property type="match status" value="1"/>
</dbReference>
<organism evidence="1 2">
    <name type="scientific">Flavobacterium succinicans</name>
    <dbReference type="NCBI Taxonomy" id="29536"/>
    <lineage>
        <taxon>Bacteria</taxon>
        <taxon>Pseudomonadati</taxon>
        <taxon>Bacteroidota</taxon>
        <taxon>Flavobacteriia</taxon>
        <taxon>Flavobacteriales</taxon>
        <taxon>Flavobacteriaceae</taxon>
        <taxon>Flavobacterium</taxon>
    </lineage>
</organism>
<dbReference type="AlphaFoldDB" id="A0A199XPK0"/>
<reference evidence="1 2" key="1">
    <citation type="submission" date="2016-06" db="EMBL/GenBank/DDBJ databases">
        <title>Draft genome sequence of Flavobacterium succinicans strain DD5b.</title>
        <authorList>
            <person name="Poehlein A."/>
            <person name="Daniel R."/>
            <person name="Simeonova D.D."/>
        </authorList>
    </citation>
    <scope>NUCLEOTIDE SEQUENCE [LARGE SCALE GENOMIC DNA]</scope>
    <source>
        <strain evidence="1 2">DD5b</strain>
    </source>
</reference>
<dbReference type="Proteomes" id="UP000093807">
    <property type="component" value="Unassembled WGS sequence"/>
</dbReference>
<accession>A0A199XPK0</accession>
<sequence length="589" mass="68623">MKSITFNRYLRYFYLKSNKLKHLLHITLFLILCQISNGQQLFLKINGSSETESKTIDSLHYNQVHTKSSSIEKEILLISKKLTQLGYLENSSTELIKKNDSTYMIEFHLKEQTKHTYLYIGKNSETKQFIERETKNDTLALKYTETSSFLEKTIDKLEQMGYPLAKVQLENIKRKKNKLIADLTIQLNTQRKINQIVLKFKEEEKKQKYFPSNYLTQINKKFNKKLFNQNTLKEIKTEFENYSFAKQTKQPELLFSKDSTVIYVYIEKRKSNSFDGYLGIGNNEEKKTTLNGYLDIQLNNMLNGGEDFYLYWKSDGNNQKTFRTGFTLNYLFKTPLGLTAQLNIFKQDSTFQNSKTILDLNYLLDHKTKLYIGIESTTSSDIQNSNSNFISDFKSQFLTIGLNHKKNNPNTPFFPEKTNIEFRFGIGKRATQNTTTNPSNQKQYFIHFNLSHNFIINTKNSFNIKSQNSYLKSNTYLANELFRFGGLYSTRGFAENSLQANYLSTIITEYRYLINPSLYLHSILDYAIYNDNSNSIIPKKINNITGIGFGIGIQTNNGILKFSITNGTNNYKDIKFFNSIVNICYNVKF</sequence>
<proteinExistence type="predicted"/>
<dbReference type="PATRIC" id="fig|29536.5.peg.2521"/>